<comment type="caution">
    <text evidence="1">The sequence shown here is derived from an EMBL/GenBank/DDBJ whole genome shotgun (WGS) entry which is preliminary data.</text>
</comment>
<keyword evidence="2" id="KW-1185">Reference proteome</keyword>
<name>A0ACB9DXP2_CICIN</name>
<dbReference type="EMBL" id="CM042012">
    <property type="protein sequence ID" value="KAI3751001.1"/>
    <property type="molecule type" value="Genomic_DNA"/>
</dbReference>
<proteinExistence type="predicted"/>
<dbReference type="Proteomes" id="UP001055811">
    <property type="component" value="Linkage Group LG04"/>
</dbReference>
<organism evidence="1 2">
    <name type="scientific">Cichorium intybus</name>
    <name type="common">Chicory</name>
    <dbReference type="NCBI Taxonomy" id="13427"/>
    <lineage>
        <taxon>Eukaryota</taxon>
        <taxon>Viridiplantae</taxon>
        <taxon>Streptophyta</taxon>
        <taxon>Embryophyta</taxon>
        <taxon>Tracheophyta</taxon>
        <taxon>Spermatophyta</taxon>
        <taxon>Magnoliopsida</taxon>
        <taxon>eudicotyledons</taxon>
        <taxon>Gunneridae</taxon>
        <taxon>Pentapetalae</taxon>
        <taxon>asterids</taxon>
        <taxon>campanulids</taxon>
        <taxon>Asterales</taxon>
        <taxon>Asteraceae</taxon>
        <taxon>Cichorioideae</taxon>
        <taxon>Cichorieae</taxon>
        <taxon>Cichoriinae</taxon>
        <taxon>Cichorium</taxon>
    </lineage>
</organism>
<reference evidence="2" key="1">
    <citation type="journal article" date="2022" name="Mol. Ecol. Resour.">
        <title>The genomes of chicory, endive, great burdock and yacon provide insights into Asteraceae palaeo-polyploidization history and plant inulin production.</title>
        <authorList>
            <person name="Fan W."/>
            <person name="Wang S."/>
            <person name="Wang H."/>
            <person name="Wang A."/>
            <person name="Jiang F."/>
            <person name="Liu H."/>
            <person name="Zhao H."/>
            <person name="Xu D."/>
            <person name="Zhang Y."/>
        </authorList>
    </citation>
    <scope>NUCLEOTIDE SEQUENCE [LARGE SCALE GENOMIC DNA]</scope>
    <source>
        <strain evidence="2">cv. Punajuju</strain>
    </source>
</reference>
<evidence type="ECO:0000313" key="2">
    <source>
        <dbReference type="Proteomes" id="UP001055811"/>
    </source>
</evidence>
<protein>
    <submittedName>
        <fullName evidence="1">Uncharacterized protein</fullName>
    </submittedName>
</protein>
<gene>
    <name evidence="1" type="ORF">L2E82_21987</name>
</gene>
<accession>A0ACB9DXP2</accession>
<evidence type="ECO:0000313" key="1">
    <source>
        <dbReference type="EMBL" id="KAI3751001.1"/>
    </source>
</evidence>
<reference evidence="1 2" key="2">
    <citation type="journal article" date="2022" name="Mol. Ecol. Resour.">
        <title>The genomes of chicory, endive, great burdock and yacon provide insights into Asteraceae paleo-polyploidization history and plant inulin production.</title>
        <authorList>
            <person name="Fan W."/>
            <person name="Wang S."/>
            <person name="Wang H."/>
            <person name="Wang A."/>
            <person name="Jiang F."/>
            <person name="Liu H."/>
            <person name="Zhao H."/>
            <person name="Xu D."/>
            <person name="Zhang Y."/>
        </authorList>
    </citation>
    <scope>NUCLEOTIDE SEQUENCE [LARGE SCALE GENOMIC DNA]</scope>
    <source>
        <strain evidence="2">cv. Punajuju</strain>
        <tissue evidence="1">Leaves</tissue>
    </source>
</reference>
<sequence>MQRTIIKLLHYLDLRLLCVTKNLSKPDTSLKSAASENSFPVIDEFNNRRKQPDLAEAVAAIRALASVIRSSEANTMMELQNEVKTASDSLKARKIFAMRSQDFIFDGCTILVHGFFRVVLEILKTAGIKLANSQFTQIGTKISPGLLYV</sequence>